<comment type="caution">
    <text evidence="2">The sequence shown here is derived from an EMBL/GenBank/DDBJ whole genome shotgun (WGS) entry which is preliminary data.</text>
</comment>
<accession>A0ABD0KHI7</accession>
<feature type="region of interest" description="Disordered" evidence="1">
    <location>
        <begin position="83"/>
        <end position="110"/>
    </location>
</feature>
<feature type="region of interest" description="Disordered" evidence="1">
    <location>
        <begin position="1"/>
        <end position="24"/>
    </location>
</feature>
<evidence type="ECO:0000313" key="2">
    <source>
        <dbReference type="EMBL" id="KAK7486698.1"/>
    </source>
</evidence>
<name>A0ABD0KHI7_9CAEN</name>
<proteinExistence type="predicted"/>
<feature type="compositionally biased region" description="Gly residues" evidence="1">
    <location>
        <begin position="1"/>
        <end position="13"/>
    </location>
</feature>
<gene>
    <name evidence="2" type="ORF">BaRGS_00022099</name>
</gene>
<keyword evidence="3" id="KW-1185">Reference proteome</keyword>
<sequence length="110" mass="11603">MPRGGGGSEGGGETTCSHPTTDQRRTQIAENPVSVAFDAQSRSLAQQRLTYRCVRAQYNVGKNLMVQALCRVVLACTAADPGGCPGPHLNHPHPPFSLSLPPSKIAQHSG</sequence>
<protein>
    <submittedName>
        <fullName evidence="2">Uncharacterized protein</fullName>
    </submittedName>
</protein>
<dbReference type="AlphaFoldDB" id="A0ABD0KHI7"/>
<reference evidence="2 3" key="1">
    <citation type="journal article" date="2023" name="Sci. Data">
        <title>Genome assembly of the Korean intertidal mud-creeper Batillaria attramentaria.</title>
        <authorList>
            <person name="Patra A.K."/>
            <person name="Ho P.T."/>
            <person name="Jun S."/>
            <person name="Lee S.J."/>
            <person name="Kim Y."/>
            <person name="Won Y.J."/>
        </authorList>
    </citation>
    <scope>NUCLEOTIDE SEQUENCE [LARGE SCALE GENOMIC DNA]</scope>
    <source>
        <strain evidence="2">Wonlab-2016</strain>
    </source>
</reference>
<evidence type="ECO:0000256" key="1">
    <source>
        <dbReference type="SAM" id="MobiDB-lite"/>
    </source>
</evidence>
<dbReference type="EMBL" id="JACVVK020000175">
    <property type="protein sequence ID" value="KAK7486698.1"/>
    <property type="molecule type" value="Genomic_DNA"/>
</dbReference>
<organism evidence="2 3">
    <name type="scientific">Batillaria attramentaria</name>
    <dbReference type="NCBI Taxonomy" id="370345"/>
    <lineage>
        <taxon>Eukaryota</taxon>
        <taxon>Metazoa</taxon>
        <taxon>Spiralia</taxon>
        <taxon>Lophotrochozoa</taxon>
        <taxon>Mollusca</taxon>
        <taxon>Gastropoda</taxon>
        <taxon>Caenogastropoda</taxon>
        <taxon>Sorbeoconcha</taxon>
        <taxon>Cerithioidea</taxon>
        <taxon>Batillariidae</taxon>
        <taxon>Batillaria</taxon>
    </lineage>
</organism>
<dbReference type="Proteomes" id="UP001519460">
    <property type="component" value="Unassembled WGS sequence"/>
</dbReference>
<evidence type="ECO:0000313" key="3">
    <source>
        <dbReference type="Proteomes" id="UP001519460"/>
    </source>
</evidence>